<organism evidence="1">
    <name type="scientific">Amphimedon queenslandica</name>
    <name type="common">Sponge</name>
    <dbReference type="NCBI Taxonomy" id="400682"/>
    <lineage>
        <taxon>Eukaryota</taxon>
        <taxon>Metazoa</taxon>
        <taxon>Porifera</taxon>
        <taxon>Demospongiae</taxon>
        <taxon>Heteroscleromorpha</taxon>
        <taxon>Haplosclerida</taxon>
        <taxon>Niphatidae</taxon>
        <taxon>Amphimedon</taxon>
    </lineage>
</organism>
<dbReference type="EnsemblMetazoa" id="Aqu2.1.29556_001">
    <property type="protein sequence ID" value="Aqu2.1.29556_001"/>
    <property type="gene ID" value="Aqu2.1.29556"/>
</dbReference>
<reference evidence="1" key="1">
    <citation type="submission" date="2017-05" db="UniProtKB">
        <authorList>
            <consortium name="EnsemblMetazoa"/>
        </authorList>
    </citation>
    <scope>IDENTIFICATION</scope>
</reference>
<accession>A0A1X7UPI2</accession>
<proteinExistence type="predicted"/>
<dbReference type="AlphaFoldDB" id="A0A1X7UPI2"/>
<evidence type="ECO:0000313" key="1">
    <source>
        <dbReference type="EnsemblMetazoa" id="Aqu2.1.29556_001"/>
    </source>
</evidence>
<dbReference type="InParanoid" id="A0A1X7UPI2"/>
<name>A0A1X7UPI2_AMPQE</name>
<protein>
    <submittedName>
        <fullName evidence="1">Uncharacterized protein</fullName>
    </submittedName>
</protein>
<sequence>LIALVESLASYAWYFSIRSKAMKEHPSYPQPSVPFSDSSTVRHIKSLSSVSPLLSEFYDAISSKPEYYKLFW</sequence>